<dbReference type="RefSeq" id="WP_161746184.1">
    <property type="nucleotide sequence ID" value="NZ_JAAAMV010000025.1"/>
</dbReference>
<proteinExistence type="predicted"/>
<evidence type="ECO:0000313" key="3">
    <source>
        <dbReference type="Proteomes" id="UP000665561"/>
    </source>
</evidence>
<reference evidence="2 3" key="1">
    <citation type="submission" date="2020-01" db="EMBL/GenBank/DDBJ databases">
        <title>Paenibacillus soybeanensis sp. nov. isolated from the nodules of soybean (Glycine max(L.) Merr).</title>
        <authorList>
            <person name="Wang H."/>
        </authorList>
    </citation>
    <scope>NUCLEOTIDE SEQUENCE [LARGE SCALE GENOMIC DNA]</scope>
    <source>
        <strain evidence="2 3">T1</strain>
    </source>
</reference>
<dbReference type="PROSITE" id="PS50983">
    <property type="entry name" value="FE_B12_PBP"/>
    <property type="match status" value="1"/>
</dbReference>
<gene>
    <name evidence="2" type="ORF">GT019_25120</name>
</gene>
<dbReference type="SUPFAM" id="SSF53807">
    <property type="entry name" value="Helical backbone' metal receptor"/>
    <property type="match status" value="1"/>
</dbReference>
<name>A0ABW9XXL1_9BACL</name>
<keyword evidence="3" id="KW-1185">Reference proteome</keyword>
<dbReference type="Gene3D" id="3.40.50.1980">
    <property type="entry name" value="Nitrogenase molybdenum iron protein domain"/>
    <property type="match status" value="1"/>
</dbReference>
<comment type="caution">
    <text evidence="2">The sequence shown here is derived from an EMBL/GenBank/DDBJ whole genome shotgun (WGS) entry which is preliminary data.</text>
</comment>
<dbReference type="InterPro" id="IPR002491">
    <property type="entry name" value="ABC_transptr_periplasmic_BD"/>
</dbReference>
<evidence type="ECO:0000313" key="2">
    <source>
        <dbReference type="EMBL" id="NBD27168.1"/>
    </source>
</evidence>
<feature type="domain" description="Fe/B12 periplasmic-binding" evidence="1">
    <location>
        <begin position="1"/>
        <end position="60"/>
    </location>
</feature>
<accession>A0ABW9XXL1</accession>
<dbReference type="Proteomes" id="UP000665561">
    <property type="component" value="Unassembled WGS sequence"/>
</dbReference>
<organism evidence="2 3">
    <name type="scientific">Paenibacillus glycinis</name>
    <dbReference type="NCBI Taxonomy" id="2697035"/>
    <lineage>
        <taxon>Bacteria</taxon>
        <taxon>Bacillati</taxon>
        <taxon>Bacillota</taxon>
        <taxon>Bacilli</taxon>
        <taxon>Bacillales</taxon>
        <taxon>Paenibacillaceae</taxon>
        <taxon>Paenibacillus</taxon>
    </lineage>
</organism>
<dbReference type="EMBL" id="JAAAMV010000025">
    <property type="protein sequence ID" value="NBD27168.1"/>
    <property type="molecule type" value="Genomic_DNA"/>
</dbReference>
<evidence type="ECO:0000259" key="1">
    <source>
        <dbReference type="PROSITE" id="PS50983"/>
    </source>
</evidence>
<sequence length="60" mass="6903">MHETEETTTATKVLLATRVWSTLPAVKNGHVYVMNSRRNYDDPVTRERLLDELGKMMAPQ</sequence>
<protein>
    <submittedName>
        <fullName evidence="2">AraC family transcriptional regulator</fullName>
    </submittedName>
</protein>